<sequence>MPDDSGGGGGVAPTHIDYKRAVEYAFHRNEIIFFNQAMQKYPHLAETWIIKIWPHNELIKYNAALADTAIYVELHASELFCKKSFCRANFPRGQTCSSSNEKLEIFNSGDTILTACQQMCFYQTLDGKPQDNHTLWSSRLNTCLLCNSLPDKLAFDDYTRTNIHPTPHVDTIGTGFDRDTKNYIDGDGNETFHYKLNNHYCSDYLQSLSSAGDTCTGTWFEKITGFLIGDYIYLLSKYLATKKFKGETFSTVNHPNVVKPTPEQIASLKKENLNFFTSNFKKFLNPTLTLTDLGFTADTMYTHYFTNSRSKYGELVSIFPLLPSLLGNKVPNSLRIDPKTGQRYIHPAKVLEFEARLKYNVGLGEHNWSEFNQDFEAAIEQYKESLKSFLKTTLEISENVVLGLLIDKIVYSVLKNVQSSLAQSLNRNALRLTHKYAFRYLLTVSTKALVGAAIKRALLSAVTRLLALSETGPFIIFTLLTSLVDVIISVFDPLGLFSAMDQKGVDFYSIFDIALNKNLYGTGTVEYSPYRFVSMYEMYEMTKVPPNDTAAIFESLKNEVSKQSHFLIYDTPPFDAVFVNKTTTPPTTPPPSPPPPTTTRPVFTDEDMAHFESPSALQFYFVSAYMNALTQNSNGETIDKAPLNTEDDTLTSDEMIIHLNIDSYINKHLNHLKSYKLDYKQFSKELQLLLKDNYKFKKHTAGWWLGAAITPVIFILFGDGLLFFIYLLSFLILYNIFITFDPRSTEPPFRVVNRINLFK</sequence>
<reference evidence="3 4" key="1">
    <citation type="submission" date="2024-01" db="EMBL/GenBank/DDBJ databases">
        <authorList>
            <person name="Guinet B."/>
        </authorList>
    </citation>
    <scope>NUCLEOTIDE SEQUENCE [LARGE SCALE GENOMIC DNA]</scope>
</reference>
<gene>
    <name evidence="3" type="ORF">CCFV1_ORF022</name>
</gene>
<feature type="transmembrane region" description="Helical" evidence="1">
    <location>
        <begin position="701"/>
        <end position="717"/>
    </location>
</feature>
<feature type="transmembrane region" description="Helical" evidence="1">
    <location>
        <begin position="474"/>
        <end position="497"/>
    </location>
</feature>
<dbReference type="InterPro" id="IPR007663">
    <property type="entry name" value="Baculo_p74"/>
</dbReference>
<proteinExistence type="predicted"/>
<dbReference type="Proteomes" id="UP001642380">
    <property type="component" value="Unassembled WGS sequence"/>
</dbReference>
<feature type="domain" description="Baculoviridae p74 N-terminal" evidence="2">
    <location>
        <begin position="14"/>
        <end position="263"/>
    </location>
</feature>
<accession>A0ABC8QJK3</accession>
<feature type="transmembrane region" description="Helical" evidence="1">
    <location>
        <begin position="723"/>
        <end position="740"/>
    </location>
</feature>
<keyword evidence="1" id="KW-1133">Transmembrane helix</keyword>
<dbReference type="InterPro" id="IPR013613">
    <property type="entry name" value="Baculo_p74_N"/>
</dbReference>
<protein>
    <submittedName>
        <fullName evidence="3">Per os infectivity factor p74</fullName>
    </submittedName>
</protein>
<evidence type="ECO:0000256" key="1">
    <source>
        <dbReference type="SAM" id="Phobius"/>
    </source>
</evidence>
<dbReference type="Pfam" id="PF08404">
    <property type="entry name" value="Baculo_p74_N"/>
    <property type="match status" value="1"/>
</dbReference>
<name>A0ABC8QJK3_9VIRU</name>
<dbReference type="Pfam" id="PF04583">
    <property type="entry name" value="Baculo_p74"/>
    <property type="match status" value="1"/>
</dbReference>
<organism evidence="3 4">
    <name type="scientific">Cotesia congregata filamentous virus 1</name>
    <dbReference type="NCBI Taxonomy" id="3064291"/>
    <lineage>
        <taxon>Viruses</taxon>
        <taxon>Viruses incertae sedis</taxon>
        <taxon>Naldaviricetes</taxon>
        <taxon>Lefavirales</taxon>
        <taxon>Filamentoviridae</taxon>
        <taxon>Betafilamentovirus</taxon>
        <taxon>Betafilamentovirus cocongregatae</taxon>
    </lineage>
</organism>
<keyword evidence="1" id="KW-0472">Membrane</keyword>
<dbReference type="EMBL" id="CAUOPR010000001">
    <property type="protein sequence ID" value="CAJ2002068.1"/>
    <property type="molecule type" value="Genomic_DNA"/>
</dbReference>
<evidence type="ECO:0000259" key="2">
    <source>
        <dbReference type="Pfam" id="PF08404"/>
    </source>
</evidence>
<keyword evidence="1" id="KW-0812">Transmembrane</keyword>
<keyword evidence="4" id="KW-1185">Reference proteome</keyword>
<comment type="caution">
    <text evidence="3">The sequence shown here is derived from an EMBL/GenBank/DDBJ whole genome shotgun (WGS) entry which is preliminary data.</text>
</comment>
<evidence type="ECO:0000313" key="4">
    <source>
        <dbReference type="Proteomes" id="UP001642380"/>
    </source>
</evidence>
<evidence type="ECO:0000313" key="3">
    <source>
        <dbReference type="EMBL" id="CAJ2002068.1"/>
    </source>
</evidence>